<organism evidence="3 4">
    <name type="scientific">Candidatus Methylospira mobilis</name>
    <dbReference type="NCBI Taxonomy" id="1808979"/>
    <lineage>
        <taxon>Bacteria</taxon>
        <taxon>Pseudomonadati</taxon>
        <taxon>Pseudomonadota</taxon>
        <taxon>Gammaproteobacteria</taxon>
        <taxon>Methylococcales</taxon>
        <taxon>Methylococcaceae</taxon>
        <taxon>Candidatus Methylospira</taxon>
    </lineage>
</organism>
<feature type="transmembrane region" description="Helical" evidence="2">
    <location>
        <begin position="101"/>
        <end position="121"/>
    </location>
</feature>
<feature type="transmembrane region" description="Helical" evidence="2">
    <location>
        <begin position="345"/>
        <end position="370"/>
    </location>
</feature>
<dbReference type="RefSeq" id="WP_153247356.1">
    <property type="nucleotide sequence ID" value="NZ_CP044205.1"/>
</dbReference>
<dbReference type="KEGG" id="mmob:F6R98_01020"/>
<keyword evidence="2" id="KW-1133">Transmembrane helix</keyword>
<keyword evidence="2" id="KW-0812">Transmembrane</keyword>
<sequence>MVLQDSPERSRRGHHERKQSFAVRSEPAEGLNQGFPGRRVIYAGVIALINVAGFIYFILYFMENGYLPSPFIYDKANTFMDLFNPMYWAYDSGRYTEWGSVYPPLSFLVLKLINIALAGAAPDGGPLAMRDDSPFVIAGFCFICLVAPAIIMHARQWKSVASVEKVLIYVAIILSAPMLFSMERGNIVVLCPVLLVAAISEIGFKRILSIALLINIKPYFAVLMVYFLIRKNLKGFLFCSIAAFMVFLATGLVLDENFLCFFTNIIGFGQAKDLFTVGEVMALPSSVSAFSYVLQDPEGSAYALSYAVFDVVLAVNLIEATKWVLIIVSVVAVFLKAQKMRDGEIFALLVVVTTNLGVSVGGYTLILYIVLIPIFIKMRFSWLYIGILSMMSMPLDIIALANMNFGIHYAYLSGSNRYIDWSLGLGSIVRPVANIMLLVFLNYEFFTRKFSNRTVEAMRSANLSIKEDEVCLI</sequence>
<accession>A0A5Q0BGS4</accession>
<feature type="transmembrane region" description="Helical" evidence="2">
    <location>
        <begin position="210"/>
        <end position="229"/>
    </location>
</feature>
<feature type="transmembrane region" description="Helical" evidence="2">
    <location>
        <begin position="133"/>
        <end position="154"/>
    </location>
</feature>
<evidence type="ECO:0000313" key="3">
    <source>
        <dbReference type="EMBL" id="QFY41377.1"/>
    </source>
</evidence>
<feature type="transmembrane region" description="Helical" evidence="2">
    <location>
        <begin position="382"/>
        <end position="401"/>
    </location>
</feature>
<evidence type="ECO:0000256" key="2">
    <source>
        <dbReference type="SAM" id="Phobius"/>
    </source>
</evidence>
<feature type="transmembrane region" description="Helical" evidence="2">
    <location>
        <begin position="236"/>
        <end position="254"/>
    </location>
</feature>
<feature type="compositionally biased region" description="Basic and acidic residues" evidence="1">
    <location>
        <begin position="1"/>
        <end position="10"/>
    </location>
</feature>
<protein>
    <submittedName>
        <fullName evidence="3">DUF2029 domain-containing protein</fullName>
    </submittedName>
</protein>
<keyword evidence="2" id="KW-0472">Membrane</keyword>
<proteinExistence type="predicted"/>
<feature type="transmembrane region" description="Helical" evidence="2">
    <location>
        <begin position="40"/>
        <end position="62"/>
    </location>
</feature>
<dbReference type="Proteomes" id="UP000325755">
    <property type="component" value="Chromosome"/>
</dbReference>
<dbReference type="AlphaFoldDB" id="A0A5Q0BGS4"/>
<evidence type="ECO:0000256" key="1">
    <source>
        <dbReference type="SAM" id="MobiDB-lite"/>
    </source>
</evidence>
<feature type="transmembrane region" description="Helical" evidence="2">
    <location>
        <begin position="160"/>
        <end position="180"/>
    </location>
</feature>
<dbReference type="OrthoDB" id="7432019at2"/>
<gene>
    <name evidence="3" type="ORF">F6R98_01020</name>
</gene>
<feature type="transmembrane region" description="Helical" evidence="2">
    <location>
        <begin position="421"/>
        <end position="443"/>
    </location>
</feature>
<feature type="transmembrane region" description="Helical" evidence="2">
    <location>
        <begin position="306"/>
        <end position="333"/>
    </location>
</feature>
<feature type="transmembrane region" description="Helical" evidence="2">
    <location>
        <begin position="274"/>
        <end position="294"/>
    </location>
</feature>
<name>A0A5Q0BGS4_9GAMM</name>
<dbReference type="InParanoid" id="A0A5Q0BGS4"/>
<feature type="region of interest" description="Disordered" evidence="1">
    <location>
        <begin position="1"/>
        <end position="29"/>
    </location>
</feature>
<keyword evidence="4" id="KW-1185">Reference proteome</keyword>
<dbReference type="EMBL" id="CP044205">
    <property type="protein sequence ID" value="QFY41377.1"/>
    <property type="molecule type" value="Genomic_DNA"/>
</dbReference>
<evidence type="ECO:0000313" key="4">
    <source>
        <dbReference type="Proteomes" id="UP000325755"/>
    </source>
</evidence>
<reference evidence="3 4" key="1">
    <citation type="submission" date="2019-09" db="EMBL/GenBank/DDBJ databases">
        <title>Ecophysiology of the spiral-shaped methanotroph Methylospira mobilis as revealed by the complete genome sequence.</title>
        <authorList>
            <person name="Oshkin I.Y."/>
            <person name="Dedysh S.N."/>
            <person name="Miroshnikov K."/>
            <person name="Danilova O.V."/>
            <person name="Hakobyan A."/>
            <person name="Liesack W."/>
        </authorList>
    </citation>
    <scope>NUCLEOTIDE SEQUENCE [LARGE SCALE GENOMIC DNA]</scope>
    <source>
        <strain evidence="3 4">Shm1</strain>
    </source>
</reference>